<feature type="non-terminal residue" evidence="7">
    <location>
        <position position="114"/>
    </location>
</feature>
<dbReference type="GO" id="GO:0016020">
    <property type="term" value="C:membrane"/>
    <property type="evidence" value="ECO:0007669"/>
    <property type="project" value="UniProtKB-SubCell"/>
</dbReference>
<dbReference type="AlphaFoldDB" id="A0A3P7KD13"/>
<keyword evidence="2 5" id="KW-0812">Transmembrane</keyword>
<feature type="transmembrane region" description="Helical" evidence="5">
    <location>
        <begin position="92"/>
        <end position="113"/>
    </location>
</feature>
<gene>
    <name evidence="7" type="ORF">SVUK_LOCUS4143</name>
</gene>
<comment type="subcellular location">
    <subcellularLocation>
        <location evidence="1">Membrane</location>
        <topology evidence="1">Multi-pass membrane protein</topology>
    </subcellularLocation>
</comment>
<evidence type="ECO:0000259" key="6">
    <source>
        <dbReference type="Pfam" id="PF05154"/>
    </source>
</evidence>
<dbReference type="EMBL" id="UYYB01011240">
    <property type="protein sequence ID" value="VDM69145.1"/>
    <property type="molecule type" value="Genomic_DNA"/>
</dbReference>
<feature type="transmembrane region" description="Helical" evidence="5">
    <location>
        <begin position="42"/>
        <end position="64"/>
    </location>
</feature>
<evidence type="ECO:0000313" key="8">
    <source>
        <dbReference type="Proteomes" id="UP000270094"/>
    </source>
</evidence>
<sequence length="114" mass="12715">MSDDVDSSCAPRLADVLKARMLLMVGGIAGLHKLYLEQVPEAFVYISTGGIFLLGTLYDSFYIGQQVDLYNMLKLGEGEELKKYKNGRLMANLSRIVPFSIPRFMASVAYAVWL</sequence>
<keyword evidence="4 5" id="KW-0472">Membrane</keyword>
<organism evidence="7 8">
    <name type="scientific">Strongylus vulgaris</name>
    <name type="common">Blood worm</name>
    <dbReference type="NCBI Taxonomy" id="40348"/>
    <lineage>
        <taxon>Eukaryota</taxon>
        <taxon>Metazoa</taxon>
        <taxon>Ecdysozoa</taxon>
        <taxon>Nematoda</taxon>
        <taxon>Chromadorea</taxon>
        <taxon>Rhabditida</taxon>
        <taxon>Rhabditina</taxon>
        <taxon>Rhabditomorpha</taxon>
        <taxon>Strongyloidea</taxon>
        <taxon>Strongylidae</taxon>
        <taxon>Strongylus</taxon>
    </lineage>
</organism>
<dbReference type="Pfam" id="PF05154">
    <property type="entry name" value="TM2"/>
    <property type="match status" value="1"/>
</dbReference>
<evidence type="ECO:0000256" key="2">
    <source>
        <dbReference type="ARBA" id="ARBA00022692"/>
    </source>
</evidence>
<keyword evidence="3 5" id="KW-1133">Transmembrane helix</keyword>
<evidence type="ECO:0000313" key="7">
    <source>
        <dbReference type="EMBL" id="VDM69145.1"/>
    </source>
</evidence>
<dbReference type="OrthoDB" id="10262359at2759"/>
<name>A0A3P7KD13_STRVU</name>
<dbReference type="InterPro" id="IPR007829">
    <property type="entry name" value="TM2"/>
</dbReference>
<reference evidence="7 8" key="1">
    <citation type="submission" date="2018-11" db="EMBL/GenBank/DDBJ databases">
        <authorList>
            <consortium name="Pathogen Informatics"/>
        </authorList>
    </citation>
    <scope>NUCLEOTIDE SEQUENCE [LARGE SCALE GENOMIC DNA]</scope>
</reference>
<feature type="domain" description="TM2" evidence="6">
    <location>
        <begin position="22"/>
        <end position="61"/>
    </location>
</feature>
<evidence type="ECO:0000256" key="5">
    <source>
        <dbReference type="SAM" id="Phobius"/>
    </source>
</evidence>
<evidence type="ECO:0000256" key="3">
    <source>
        <dbReference type="ARBA" id="ARBA00022989"/>
    </source>
</evidence>
<accession>A0A3P7KD13</accession>
<evidence type="ECO:0000256" key="4">
    <source>
        <dbReference type="ARBA" id="ARBA00023136"/>
    </source>
</evidence>
<dbReference type="Proteomes" id="UP000270094">
    <property type="component" value="Unassembled WGS sequence"/>
</dbReference>
<dbReference type="PANTHER" id="PTHR44733:SF1">
    <property type="entry name" value="DNAJ HOMOLOG SUBFAMILY C MEMBER 22"/>
    <property type="match status" value="1"/>
</dbReference>
<dbReference type="PANTHER" id="PTHR44733">
    <property type="entry name" value="DNAJ HOMOLOG SUBFAMILY C MEMBER 22"/>
    <property type="match status" value="1"/>
</dbReference>
<proteinExistence type="predicted"/>
<keyword evidence="8" id="KW-1185">Reference proteome</keyword>
<evidence type="ECO:0000256" key="1">
    <source>
        <dbReference type="ARBA" id="ARBA00004141"/>
    </source>
</evidence>
<protein>
    <recommendedName>
        <fullName evidence="6">TM2 domain-containing protein</fullName>
    </recommendedName>
</protein>